<feature type="transmembrane region" description="Helical" evidence="6">
    <location>
        <begin position="110"/>
        <end position="127"/>
    </location>
</feature>
<protein>
    <submittedName>
        <fullName evidence="8">Phosphate:Na+ symporter</fullName>
    </submittedName>
</protein>
<comment type="subcellular location">
    <subcellularLocation>
        <location evidence="1">Cell membrane</location>
        <topology evidence="1">Multi-pass membrane protein</topology>
    </subcellularLocation>
</comment>
<evidence type="ECO:0000256" key="4">
    <source>
        <dbReference type="ARBA" id="ARBA00022989"/>
    </source>
</evidence>
<evidence type="ECO:0000256" key="5">
    <source>
        <dbReference type="ARBA" id="ARBA00023136"/>
    </source>
</evidence>
<dbReference type="Pfam" id="PF01895">
    <property type="entry name" value="PhoU"/>
    <property type="match status" value="1"/>
</dbReference>
<dbReference type="PANTHER" id="PTHR10010">
    <property type="entry name" value="SOLUTE CARRIER FAMILY 34 SODIUM PHOSPHATE , MEMBER 2-RELATED"/>
    <property type="match status" value="1"/>
</dbReference>
<keyword evidence="3 6" id="KW-0812">Transmembrane</keyword>
<dbReference type="EMBL" id="OCNJ01000015">
    <property type="protein sequence ID" value="SOE00999.1"/>
    <property type="molecule type" value="Genomic_DNA"/>
</dbReference>
<reference evidence="8 9" key="1">
    <citation type="submission" date="2017-09" db="EMBL/GenBank/DDBJ databases">
        <authorList>
            <person name="Ehlers B."/>
            <person name="Leendertz F.H."/>
        </authorList>
    </citation>
    <scope>NUCLEOTIDE SEQUENCE [LARGE SCALE GENOMIC DNA]</scope>
    <source>
        <strain evidence="8 9">USBA 140</strain>
    </source>
</reference>
<dbReference type="Proteomes" id="UP000219621">
    <property type="component" value="Unassembled WGS sequence"/>
</dbReference>
<dbReference type="InterPro" id="IPR026022">
    <property type="entry name" value="PhoU_dom"/>
</dbReference>
<feature type="transmembrane region" description="Helical" evidence="6">
    <location>
        <begin position="6"/>
        <end position="24"/>
    </location>
</feature>
<dbReference type="OrthoDB" id="5778511at2"/>
<evidence type="ECO:0000256" key="6">
    <source>
        <dbReference type="SAM" id="Phobius"/>
    </source>
</evidence>
<dbReference type="GO" id="GO:0044341">
    <property type="term" value="P:sodium-dependent phosphate transport"/>
    <property type="evidence" value="ECO:0007669"/>
    <property type="project" value="InterPro"/>
</dbReference>
<feature type="transmembrane region" description="Helical" evidence="6">
    <location>
        <begin position="249"/>
        <end position="270"/>
    </location>
</feature>
<dbReference type="GO" id="GO:0005886">
    <property type="term" value="C:plasma membrane"/>
    <property type="evidence" value="ECO:0007669"/>
    <property type="project" value="UniProtKB-SubCell"/>
</dbReference>
<accession>A0A286H0X4</accession>
<evidence type="ECO:0000259" key="7">
    <source>
        <dbReference type="Pfam" id="PF01895"/>
    </source>
</evidence>
<dbReference type="AlphaFoldDB" id="A0A286H0X4"/>
<evidence type="ECO:0000313" key="8">
    <source>
        <dbReference type="EMBL" id="SOE00999.1"/>
    </source>
</evidence>
<keyword evidence="2" id="KW-1003">Cell membrane</keyword>
<feature type="transmembrane region" description="Helical" evidence="6">
    <location>
        <begin position="178"/>
        <end position="202"/>
    </location>
</feature>
<keyword evidence="4 6" id="KW-1133">Transmembrane helix</keyword>
<evidence type="ECO:0000313" key="9">
    <source>
        <dbReference type="Proteomes" id="UP000219621"/>
    </source>
</evidence>
<evidence type="ECO:0000256" key="1">
    <source>
        <dbReference type="ARBA" id="ARBA00004651"/>
    </source>
</evidence>
<gene>
    <name evidence="8" type="ORF">SAMN05421508_11549</name>
</gene>
<dbReference type="PANTHER" id="PTHR10010:SF46">
    <property type="entry name" value="SODIUM-DEPENDENT PHOSPHATE TRANSPORT PROTEIN 2B"/>
    <property type="match status" value="1"/>
</dbReference>
<feature type="domain" description="PhoU" evidence="7">
    <location>
        <begin position="349"/>
        <end position="428"/>
    </location>
</feature>
<dbReference type="InterPro" id="IPR003841">
    <property type="entry name" value="Na/Pi_transpt"/>
</dbReference>
<name>A0A286H0X4_9PROT</name>
<dbReference type="RefSeq" id="WP_097281460.1">
    <property type="nucleotide sequence ID" value="NZ_OCNJ01000015.1"/>
</dbReference>
<feature type="transmembrane region" description="Helical" evidence="6">
    <location>
        <begin position="82"/>
        <end position="104"/>
    </location>
</feature>
<dbReference type="Gene3D" id="1.20.58.220">
    <property type="entry name" value="Phosphate transport system protein phou homolog 2, domain 2"/>
    <property type="match status" value="1"/>
</dbReference>
<dbReference type="GO" id="GO:0005436">
    <property type="term" value="F:sodium:phosphate symporter activity"/>
    <property type="evidence" value="ECO:0007669"/>
    <property type="project" value="InterPro"/>
</dbReference>
<feature type="transmembrane region" description="Helical" evidence="6">
    <location>
        <begin position="139"/>
        <end position="158"/>
    </location>
</feature>
<organism evidence="8 9">
    <name type="scientific">Caenispirillum bisanense</name>
    <dbReference type="NCBI Taxonomy" id="414052"/>
    <lineage>
        <taxon>Bacteria</taxon>
        <taxon>Pseudomonadati</taxon>
        <taxon>Pseudomonadota</taxon>
        <taxon>Alphaproteobacteria</taxon>
        <taxon>Rhodospirillales</taxon>
        <taxon>Novispirillaceae</taxon>
        <taxon>Caenispirillum</taxon>
    </lineage>
</organism>
<dbReference type="SUPFAM" id="SSF109755">
    <property type="entry name" value="PhoU-like"/>
    <property type="match status" value="1"/>
</dbReference>
<evidence type="ECO:0000256" key="3">
    <source>
        <dbReference type="ARBA" id="ARBA00022692"/>
    </source>
</evidence>
<keyword evidence="9" id="KW-1185">Reference proteome</keyword>
<proteinExistence type="predicted"/>
<dbReference type="InterPro" id="IPR038078">
    <property type="entry name" value="PhoU-like_sf"/>
</dbReference>
<evidence type="ECO:0000256" key="2">
    <source>
        <dbReference type="ARBA" id="ARBA00022475"/>
    </source>
</evidence>
<feature type="transmembrane region" description="Helical" evidence="6">
    <location>
        <begin position="214"/>
        <end position="237"/>
    </location>
</feature>
<dbReference type="Pfam" id="PF02690">
    <property type="entry name" value="Na_Pi_cotrans"/>
    <property type="match status" value="2"/>
</dbReference>
<dbReference type="NCBIfam" id="NF037997">
    <property type="entry name" value="Na_Pi_symport"/>
    <property type="match status" value="1"/>
</dbReference>
<sequence>MELGPGTAGLIHVLGGVALLLWGLRMVRTGAIRALGSHLRLAVARATGNRVTAALTGAGLTALVQSSTAVVMLAVSFAGRGLLTTAAGLAVALGADVGTTLVAQVLSTDLGPLGPLLALVGFATHALCSSKACRNTGRILLGLALVLIALDLIVAGSAPVRQSHLMQQVIAALGSEPLLALLLGAGVTWLSHSSLAMILLLVSLVGAGDMPLTVAYLLVLGVNLGGPLPALAASLAGPPEGRRIAFGNLGFRLVGVIAGLALLPLIEPAVAALQAAPARQIVNFHLLFNAALAVAFLPLVGPAARLARRLIPEPAAEDAAAGPIQPLHLREDQVTDVPHALNNATREALRMGDLVFGMLDASITPFRQREASLIKTIERMDDDVDRLNEAIKLYLTEVSRQPLTAEESRRCMAIFSFVTNLEHIGDIIDRNLMALAERKEKRSLAFSDEGRREIERLHRRLVDNFQTALNVFVSGETDMAEQLLAEKRLYREQEFKATQRHLDRLRRGYAESIETSAIHLDLLRDFKRINSHITAVVYPVLQGGAMGPVGKERASS</sequence>
<keyword evidence="5 6" id="KW-0472">Membrane</keyword>
<feature type="transmembrane region" description="Helical" evidence="6">
    <location>
        <begin position="282"/>
        <end position="301"/>
    </location>
</feature>